<dbReference type="Proteomes" id="UP000092445">
    <property type="component" value="Unassembled WGS sequence"/>
</dbReference>
<proteinExistence type="predicted"/>
<protein>
    <submittedName>
        <fullName evidence="1">Uncharacterized protein</fullName>
    </submittedName>
</protein>
<keyword evidence="2" id="KW-1185">Reference proteome</keyword>
<sequence length="120" mass="14225">NEEYPNCAEYCELSSIEDVKSAGFSFWWFESSIFQIDFNMYLRKDTIKIANNENNNNTVVILDTSYFGLNQMIMLTQTLWSHHFSCLILRVFKFHQIVVESSLHKRYLQLSAKYNFTEKG</sequence>
<dbReference type="EnsemblMetazoa" id="GPAI001763-RA">
    <property type="protein sequence ID" value="GPAI001763-PA"/>
    <property type="gene ID" value="GPAI001763"/>
</dbReference>
<accession>A0A1A9Z2I9</accession>
<organism evidence="1 2">
    <name type="scientific">Glossina pallidipes</name>
    <name type="common">Tsetse fly</name>
    <dbReference type="NCBI Taxonomy" id="7398"/>
    <lineage>
        <taxon>Eukaryota</taxon>
        <taxon>Metazoa</taxon>
        <taxon>Ecdysozoa</taxon>
        <taxon>Arthropoda</taxon>
        <taxon>Hexapoda</taxon>
        <taxon>Insecta</taxon>
        <taxon>Pterygota</taxon>
        <taxon>Neoptera</taxon>
        <taxon>Endopterygota</taxon>
        <taxon>Diptera</taxon>
        <taxon>Brachycera</taxon>
        <taxon>Muscomorpha</taxon>
        <taxon>Hippoboscoidea</taxon>
        <taxon>Glossinidae</taxon>
        <taxon>Glossina</taxon>
    </lineage>
</organism>
<name>A0A1A9Z2I9_GLOPL</name>
<dbReference type="AlphaFoldDB" id="A0A1A9Z2I9"/>
<dbReference type="VEuPathDB" id="VectorBase:GPAI001763"/>
<evidence type="ECO:0000313" key="2">
    <source>
        <dbReference type="Proteomes" id="UP000092445"/>
    </source>
</evidence>
<reference evidence="1" key="2">
    <citation type="submission" date="2020-05" db="UniProtKB">
        <authorList>
            <consortium name="EnsemblMetazoa"/>
        </authorList>
    </citation>
    <scope>IDENTIFICATION</scope>
    <source>
        <strain evidence="1">IAEA</strain>
    </source>
</reference>
<reference evidence="2" key="1">
    <citation type="submission" date="2014-03" db="EMBL/GenBank/DDBJ databases">
        <authorList>
            <person name="Aksoy S."/>
            <person name="Warren W."/>
            <person name="Wilson R.K."/>
        </authorList>
    </citation>
    <scope>NUCLEOTIDE SEQUENCE [LARGE SCALE GENOMIC DNA]</scope>
    <source>
        <strain evidence="2">IAEA</strain>
    </source>
</reference>
<evidence type="ECO:0000313" key="1">
    <source>
        <dbReference type="EnsemblMetazoa" id="GPAI001763-PA"/>
    </source>
</evidence>